<reference evidence="1" key="1">
    <citation type="submission" date="2021-11" db="EMBL/GenBank/DDBJ databases">
        <title>Genome sequence.</title>
        <authorList>
            <person name="Sun Q."/>
        </authorList>
    </citation>
    <scope>NUCLEOTIDE SEQUENCE</scope>
    <source>
        <strain evidence="1">JC732</strain>
    </source>
</reference>
<evidence type="ECO:0000313" key="1">
    <source>
        <dbReference type="EMBL" id="MCC9629654.1"/>
    </source>
</evidence>
<accession>A0A9X1SKD9</accession>
<protein>
    <submittedName>
        <fullName evidence="1">Uncharacterized protein</fullName>
    </submittedName>
</protein>
<dbReference type="RefSeq" id="WP_230220119.1">
    <property type="nucleotide sequence ID" value="NZ_JAJKFT010000010.1"/>
</dbReference>
<comment type="caution">
    <text evidence="1">The sequence shown here is derived from an EMBL/GenBank/DDBJ whole genome shotgun (WGS) entry which is preliminary data.</text>
</comment>
<name>A0A9X1SKD9_9BACT</name>
<proteinExistence type="predicted"/>
<organism evidence="1 2">
    <name type="scientific">Blastopirellula sediminis</name>
    <dbReference type="NCBI Taxonomy" id="2894196"/>
    <lineage>
        <taxon>Bacteria</taxon>
        <taxon>Pseudomonadati</taxon>
        <taxon>Planctomycetota</taxon>
        <taxon>Planctomycetia</taxon>
        <taxon>Pirellulales</taxon>
        <taxon>Pirellulaceae</taxon>
        <taxon>Blastopirellula</taxon>
    </lineage>
</organism>
<evidence type="ECO:0000313" key="2">
    <source>
        <dbReference type="Proteomes" id="UP001139103"/>
    </source>
</evidence>
<dbReference type="EMBL" id="JAJKFT010000010">
    <property type="protein sequence ID" value="MCC9629654.1"/>
    <property type="molecule type" value="Genomic_DNA"/>
</dbReference>
<dbReference type="AlphaFoldDB" id="A0A9X1SKD9"/>
<keyword evidence="2" id="KW-1185">Reference proteome</keyword>
<dbReference type="Proteomes" id="UP001139103">
    <property type="component" value="Unassembled WGS sequence"/>
</dbReference>
<sequence length="385" mass="43222">MSASPYDEIRSALDEKGAEAALERLSDQLRLEKKHYELFESLKMLARLRLGLPLLYNDIGDELTEEKRNQLEDALIEVCREVGTLLLDEGRIREGWYYLRPVGDKEPVLRAIQEADLQEEDTLDDVIEVALHEGVDPELGFGLLLEHHGTCNAITTYEQQFSGLPPAKQKPLAAKLLKHLHEELTATVKADISHQEGSDPTEPTLAEIIEPREYLFNTGGYHVDASHLAATVRFARVLDDPELIRLALDLTAYGRRLDPQLQYEQPVPFTDTYPHNALFFQALLGENYEAAMKHFREKAEASDIRREGSLAIETYISLLARTGKASEALDVALRMIPEGVHTMGIAPTLVELSNASGDYEKLAAFCQKRNDMLGFITSLLQSKAR</sequence>
<gene>
    <name evidence="1" type="ORF">LOC68_14770</name>
</gene>